<feature type="transmembrane region" description="Helical" evidence="2">
    <location>
        <begin position="123"/>
        <end position="149"/>
    </location>
</feature>
<evidence type="ECO:0000313" key="6">
    <source>
        <dbReference type="Proteomes" id="UP000246078"/>
    </source>
</evidence>
<organism evidence="5 6">
    <name type="scientific">Trypanosoma cruzi</name>
    <dbReference type="NCBI Taxonomy" id="5693"/>
    <lineage>
        <taxon>Eukaryota</taxon>
        <taxon>Discoba</taxon>
        <taxon>Euglenozoa</taxon>
        <taxon>Kinetoplastea</taxon>
        <taxon>Metakinetoplastina</taxon>
        <taxon>Trypanosomatida</taxon>
        <taxon>Trypanosomatidae</taxon>
        <taxon>Trypanosoma</taxon>
        <taxon>Schizotrypanum</taxon>
    </lineage>
</organism>
<comment type="caution">
    <text evidence="5">The sequence shown here is derived from an EMBL/GenBank/DDBJ whole genome shotgun (WGS) entry which is preliminary data.</text>
</comment>
<sequence>MCCDSEAKNPDNWRLYHLLGLEQPVTAKQVQWTFRKVTLRHHFYQAYLVLSDTDRKSLYDALGEDAVGFIHSGSWGPLLHLLGSKAAIGFYFGSTVVAFLALLLFFIFLGVRVDDHVAWSWTAVAVPLFVLVIVALLITAFAAIVSLFWRSTWEEGMHYVDRIPAVGNFIAVVCYTIFCFLVVSAVGNGHVDSSAKFAAYFSLPIIADVVYYLSSLVWRWPRRIRLQMEIGLNNPSCFLCYGFFFLGLIYPCISIAQWLLIGRRIDRSIESSWYVVFIPFCFRAAFRVLEAYMRSKMKWTIGVKTVMGITFDTLGAFFFNGMLLVSLYFVAVRITRGKEEVQMPLALIPVYAALLYLLCAMFFTVVYLWGKNADNEREERLNNLKWIPTELSKDRQGGPMLVRDFDRGADDASWNDIEDDNGSSLVFHGRNGEGTENYDYFESVTDEDLLDEHHGDEAPKTPYGVSAPLDEDVGPYFGSHTPTATDSEMARRPRGGPVHHDPLNLERHGDDLDSTESDNGEEEEYDEEYTDDDDRIGTLMSSSPTSSAFFTSSNHSAGR</sequence>
<dbReference type="VEuPathDB" id="TriTrypDB:C4B63_14g56"/>
<feature type="region of interest" description="Disordered" evidence="1">
    <location>
        <begin position="452"/>
        <end position="559"/>
    </location>
</feature>
<name>A0A2V2X838_TRYCR</name>
<dbReference type="VEuPathDB" id="TriTrypDB:TcYC6_0122590"/>
<dbReference type="VEuPathDB" id="TriTrypDB:TcCLB.508723.24"/>
<dbReference type="VEuPathDB" id="TriTrypDB:TcCL_ESM01573"/>
<dbReference type="InterPro" id="IPR036869">
    <property type="entry name" value="J_dom_sf"/>
</dbReference>
<dbReference type="VEuPathDB" id="TriTrypDB:C3747_33g101"/>
<dbReference type="Proteomes" id="UP000583944">
    <property type="component" value="Unassembled WGS sequence"/>
</dbReference>
<dbReference type="VEuPathDB" id="TriTrypDB:Tc_MARK_3461"/>
<reference evidence="4" key="3">
    <citation type="submission" date="2020-04" db="EMBL/GenBank/DDBJ databases">
        <authorList>
            <person name="Diaz Viraque F."/>
        </authorList>
    </citation>
    <scope>NUCLEOTIDE SEQUENCE</scope>
    <source>
        <strain evidence="4">Berenice</strain>
    </source>
</reference>
<reference evidence="4 7" key="2">
    <citation type="journal article" date="2019" name="Genome Biol. Evol.">
        <title>Nanopore Sequencing Significantly Improves Genome Assembly of the Protozoan Parasite Trypanosoma cruzi.</title>
        <authorList>
            <person name="Diaz-Viraque F."/>
            <person name="Pita S."/>
            <person name="Greif G."/>
            <person name="de Souza R.C.M."/>
            <person name="Iraola G."/>
            <person name="Robello C."/>
        </authorList>
    </citation>
    <scope>NUCLEOTIDE SEQUENCE [LARGE SCALE GENOMIC DNA]</scope>
    <source>
        <strain evidence="4 7">Berenice</strain>
    </source>
</reference>
<dbReference type="VEuPathDB" id="TriTrypDB:TCDM_03462"/>
<dbReference type="VEuPathDB" id="TriTrypDB:TcCLB.509791.60"/>
<proteinExistence type="predicted"/>
<feature type="transmembrane region" description="Helical" evidence="2">
    <location>
        <begin position="197"/>
        <end position="218"/>
    </location>
</feature>
<evidence type="ECO:0000256" key="2">
    <source>
        <dbReference type="SAM" id="Phobius"/>
    </source>
</evidence>
<feature type="compositionally biased region" description="Low complexity" evidence="1">
    <location>
        <begin position="541"/>
        <end position="553"/>
    </location>
</feature>
<evidence type="ECO:0000259" key="3">
    <source>
        <dbReference type="PROSITE" id="PS50076"/>
    </source>
</evidence>
<dbReference type="EMBL" id="PRFC01000033">
    <property type="protein sequence ID" value="PWV14874.1"/>
    <property type="molecule type" value="Genomic_DNA"/>
</dbReference>
<dbReference type="PROSITE" id="PS50076">
    <property type="entry name" value="DNAJ_2"/>
    <property type="match status" value="1"/>
</dbReference>
<feature type="domain" description="J" evidence="3">
    <location>
        <begin position="14"/>
        <end position="63"/>
    </location>
</feature>
<feature type="transmembrane region" description="Helical" evidence="2">
    <location>
        <begin position="88"/>
        <end position="111"/>
    </location>
</feature>
<dbReference type="OrthoDB" id="264469at2759"/>
<feature type="transmembrane region" description="Helical" evidence="2">
    <location>
        <begin position="309"/>
        <end position="330"/>
    </location>
</feature>
<dbReference type="SUPFAM" id="SSF46565">
    <property type="entry name" value="Chaperone J-domain"/>
    <property type="match status" value="1"/>
</dbReference>
<dbReference type="OMA" id="NMADTMG"/>
<dbReference type="InterPro" id="IPR001623">
    <property type="entry name" value="DnaJ_domain"/>
</dbReference>
<dbReference type="VEuPathDB" id="TriTrypDB:BCY84_11289"/>
<dbReference type="EMBL" id="JABDHM010000002">
    <property type="protein sequence ID" value="KAF5226372.1"/>
    <property type="molecule type" value="Genomic_DNA"/>
</dbReference>
<dbReference type="AlphaFoldDB" id="A0A2V2X838"/>
<gene>
    <name evidence="5" type="ORF">C3747_33g101</name>
    <name evidence="4" type="ORF">ECC02_000496</name>
</gene>
<accession>A0A2V2X838</accession>
<protein>
    <submittedName>
        <fullName evidence="5">Flagellum attachment zone protein 5</fullName>
    </submittedName>
</protein>
<feature type="transmembrane region" description="Helical" evidence="2">
    <location>
        <begin position="238"/>
        <end position="260"/>
    </location>
</feature>
<reference evidence="5 6" key="1">
    <citation type="journal article" date="2018" name="Microb. Genom.">
        <title>Expanding an expanded genome: long-read sequencing of Trypanosoma cruzi.</title>
        <authorList>
            <person name="Berna L."/>
            <person name="Rodriguez M."/>
            <person name="Chiribao M.L."/>
            <person name="Parodi-Talice A."/>
            <person name="Pita S."/>
            <person name="Rijo G."/>
            <person name="Alvarez-Valin F."/>
            <person name="Robello C."/>
        </authorList>
    </citation>
    <scope>NUCLEOTIDE SEQUENCE [LARGE SCALE GENOMIC DNA]</scope>
    <source>
        <strain evidence="5 6">TCC</strain>
    </source>
</reference>
<keyword evidence="2" id="KW-0472">Membrane</keyword>
<dbReference type="VEuPathDB" id="TriTrypDB:TcBrA4_0013140"/>
<dbReference type="VEuPathDB" id="TriTrypDB:TCSYLVIO_004670"/>
<dbReference type="Proteomes" id="UP000246078">
    <property type="component" value="Unassembled WGS sequence"/>
</dbReference>
<feature type="transmembrane region" description="Helical" evidence="2">
    <location>
        <begin position="169"/>
        <end position="191"/>
    </location>
</feature>
<evidence type="ECO:0000313" key="4">
    <source>
        <dbReference type="EMBL" id="KAF5226372.1"/>
    </source>
</evidence>
<evidence type="ECO:0000256" key="1">
    <source>
        <dbReference type="SAM" id="MobiDB-lite"/>
    </source>
</evidence>
<feature type="transmembrane region" description="Helical" evidence="2">
    <location>
        <begin position="350"/>
        <end position="370"/>
    </location>
</feature>
<dbReference type="VEuPathDB" id="TriTrypDB:ECC02_000496"/>
<feature type="compositionally biased region" description="Basic and acidic residues" evidence="1">
    <location>
        <begin position="498"/>
        <end position="511"/>
    </location>
</feature>
<evidence type="ECO:0000313" key="7">
    <source>
        <dbReference type="Proteomes" id="UP000583944"/>
    </source>
</evidence>
<keyword evidence="2" id="KW-1133">Transmembrane helix</keyword>
<keyword evidence="2" id="KW-0812">Transmembrane</keyword>
<feature type="transmembrane region" description="Helical" evidence="2">
    <location>
        <begin position="272"/>
        <end position="289"/>
    </location>
</feature>
<evidence type="ECO:0000313" key="5">
    <source>
        <dbReference type="EMBL" id="PWV14874.1"/>
    </source>
</evidence>
<feature type="compositionally biased region" description="Acidic residues" evidence="1">
    <location>
        <begin position="512"/>
        <end position="534"/>
    </location>
</feature>
<dbReference type="VEuPathDB" id="TriTrypDB:TcG_06543"/>